<dbReference type="InterPro" id="IPR023210">
    <property type="entry name" value="NADP_OxRdtase_dom"/>
</dbReference>
<organism evidence="2">
    <name type="scientific">Sphingomonas psychrotolerans</name>
    <dbReference type="NCBI Taxonomy" id="1327635"/>
    <lineage>
        <taxon>Bacteria</taxon>
        <taxon>Pseudomonadati</taxon>
        <taxon>Pseudomonadota</taxon>
        <taxon>Alphaproteobacteria</taxon>
        <taxon>Sphingomonadales</taxon>
        <taxon>Sphingomonadaceae</taxon>
        <taxon>Sphingomonas</taxon>
    </lineage>
</organism>
<evidence type="ECO:0000313" key="2">
    <source>
        <dbReference type="EMBL" id="MDT8760394.1"/>
    </source>
</evidence>
<gene>
    <name evidence="2" type="ORF">MZO42_16960</name>
</gene>
<sequence>MRFRTLGRTGLRLSELTIGLCGRSDPRETSATLALALARGVNAASIDAGDEAAVALLEQTIAQQGDREFHVLARATSLVPFDLPSPHVPAWQAYPGRHLRAETERLLAGLGIERLALLQLHAWCPEWLGEGDWLETLHRLRAEGKIAGFGVSLFDHDVRAALQVVASSEIDAVQVIYNVFDQGAAAELLPLCGARGVGVVVRSPLYFGALTSAFCRSQNFAADDWRHAYFYHQHRHETIERARRINPVAGSGEDSLSDTALRFSLSSGAVSTVSVGMSRREHLEANLAAIAEGELDTDHVAALRHHKWLSS</sequence>
<dbReference type="InterPro" id="IPR036812">
    <property type="entry name" value="NAD(P)_OxRdtase_dom_sf"/>
</dbReference>
<protein>
    <submittedName>
        <fullName evidence="2">Aldo/keto reductase</fullName>
    </submittedName>
</protein>
<reference evidence="2" key="1">
    <citation type="submission" date="2022-04" db="EMBL/GenBank/DDBJ databases">
        <title>Tomato heritable bacteria conferring resistance against bacterial wilt.</title>
        <authorList>
            <person name="Yin J."/>
        </authorList>
    </citation>
    <scope>NUCLEOTIDE SEQUENCE</scope>
    <source>
        <strain evidence="2">Cra20</strain>
    </source>
</reference>
<dbReference type="PANTHER" id="PTHR43312:SF1">
    <property type="entry name" value="NADP-DEPENDENT OXIDOREDUCTASE DOMAIN-CONTAINING PROTEIN"/>
    <property type="match status" value="1"/>
</dbReference>
<dbReference type="EMBL" id="JALMLT010000004">
    <property type="protein sequence ID" value="MDT8760394.1"/>
    <property type="molecule type" value="Genomic_DNA"/>
</dbReference>
<name>A0ABU3N791_9SPHN</name>
<proteinExistence type="predicted"/>
<dbReference type="PANTHER" id="PTHR43312">
    <property type="entry name" value="D-THREO-ALDOSE 1-DEHYDROGENASE"/>
    <property type="match status" value="1"/>
</dbReference>
<evidence type="ECO:0000259" key="1">
    <source>
        <dbReference type="Pfam" id="PF00248"/>
    </source>
</evidence>
<dbReference type="SUPFAM" id="SSF51430">
    <property type="entry name" value="NAD(P)-linked oxidoreductase"/>
    <property type="match status" value="1"/>
</dbReference>
<dbReference type="Gene3D" id="3.20.20.100">
    <property type="entry name" value="NADP-dependent oxidoreductase domain"/>
    <property type="match status" value="1"/>
</dbReference>
<comment type="caution">
    <text evidence="2">The sequence shown here is derived from an EMBL/GenBank/DDBJ whole genome shotgun (WGS) entry which is preliminary data.</text>
</comment>
<dbReference type="Pfam" id="PF00248">
    <property type="entry name" value="Aldo_ket_red"/>
    <property type="match status" value="1"/>
</dbReference>
<dbReference type="InterPro" id="IPR053135">
    <property type="entry name" value="AKR2_Oxidoreductase"/>
</dbReference>
<accession>A0ABU3N791</accession>
<feature type="domain" description="NADP-dependent oxidoreductase" evidence="1">
    <location>
        <begin position="24"/>
        <end position="305"/>
    </location>
</feature>